<proteinExistence type="predicted"/>
<sequence>MTPTIPLAIEAEQQAATASSVPGQERRRPRGDSLHQHDCSDMATKPTSMARDGRDSPVGEATYSRDEPGDDARSASPTIAPSSSSDVEAGEGTSYCRLRLISGSD</sequence>
<evidence type="ECO:0000313" key="2">
    <source>
        <dbReference type="EMBL" id="KAJ6852921.1"/>
    </source>
</evidence>
<keyword evidence="3" id="KW-1185">Reference proteome</keyword>
<protein>
    <submittedName>
        <fullName evidence="2">Uncharacterized protein</fullName>
    </submittedName>
</protein>
<feature type="compositionally biased region" description="Basic and acidic residues" evidence="1">
    <location>
        <begin position="51"/>
        <end position="73"/>
    </location>
</feature>
<comment type="caution">
    <text evidence="2">The sequence shown here is derived from an EMBL/GenBank/DDBJ whole genome shotgun (WGS) entry which is preliminary data.</text>
</comment>
<accession>A0AAX6IIS5</accession>
<dbReference type="EMBL" id="JANAVB010001399">
    <property type="protein sequence ID" value="KAJ6852921.1"/>
    <property type="molecule type" value="Genomic_DNA"/>
</dbReference>
<feature type="compositionally biased region" description="Basic and acidic residues" evidence="1">
    <location>
        <begin position="24"/>
        <end position="40"/>
    </location>
</feature>
<feature type="compositionally biased region" description="Low complexity" evidence="1">
    <location>
        <begin position="74"/>
        <end position="85"/>
    </location>
</feature>
<feature type="region of interest" description="Disordered" evidence="1">
    <location>
        <begin position="1"/>
        <end position="105"/>
    </location>
</feature>
<reference evidence="2" key="1">
    <citation type="journal article" date="2023" name="GigaByte">
        <title>Genome assembly of the bearded iris, Iris pallida Lam.</title>
        <authorList>
            <person name="Bruccoleri R.E."/>
            <person name="Oakeley E.J."/>
            <person name="Faust A.M.E."/>
            <person name="Altorfer M."/>
            <person name="Dessus-Babus S."/>
            <person name="Burckhardt D."/>
            <person name="Oertli M."/>
            <person name="Naumann U."/>
            <person name="Petersen F."/>
            <person name="Wong J."/>
        </authorList>
    </citation>
    <scope>NUCLEOTIDE SEQUENCE</scope>
    <source>
        <strain evidence="2">GSM-AAB239-AS_SAM_17_03QT</strain>
    </source>
</reference>
<organism evidence="2 3">
    <name type="scientific">Iris pallida</name>
    <name type="common">Sweet iris</name>
    <dbReference type="NCBI Taxonomy" id="29817"/>
    <lineage>
        <taxon>Eukaryota</taxon>
        <taxon>Viridiplantae</taxon>
        <taxon>Streptophyta</taxon>
        <taxon>Embryophyta</taxon>
        <taxon>Tracheophyta</taxon>
        <taxon>Spermatophyta</taxon>
        <taxon>Magnoliopsida</taxon>
        <taxon>Liliopsida</taxon>
        <taxon>Asparagales</taxon>
        <taxon>Iridaceae</taxon>
        <taxon>Iridoideae</taxon>
        <taxon>Irideae</taxon>
        <taxon>Iris</taxon>
    </lineage>
</organism>
<dbReference type="Proteomes" id="UP001140949">
    <property type="component" value="Unassembled WGS sequence"/>
</dbReference>
<evidence type="ECO:0000313" key="3">
    <source>
        <dbReference type="Proteomes" id="UP001140949"/>
    </source>
</evidence>
<name>A0AAX6IIS5_IRIPA</name>
<evidence type="ECO:0000256" key="1">
    <source>
        <dbReference type="SAM" id="MobiDB-lite"/>
    </source>
</evidence>
<dbReference type="AlphaFoldDB" id="A0AAX6IIS5"/>
<reference evidence="2" key="2">
    <citation type="submission" date="2023-04" db="EMBL/GenBank/DDBJ databases">
        <authorList>
            <person name="Bruccoleri R.E."/>
            <person name="Oakeley E.J."/>
            <person name="Faust A.-M."/>
            <person name="Dessus-Babus S."/>
            <person name="Altorfer M."/>
            <person name="Burckhardt D."/>
            <person name="Oertli M."/>
            <person name="Naumann U."/>
            <person name="Petersen F."/>
            <person name="Wong J."/>
        </authorList>
    </citation>
    <scope>NUCLEOTIDE SEQUENCE</scope>
    <source>
        <strain evidence="2">GSM-AAB239-AS_SAM_17_03QT</strain>
        <tissue evidence="2">Leaf</tissue>
    </source>
</reference>
<gene>
    <name evidence="2" type="ORF">M6B38_252995</name>
</gene>